<protein>
    <submittedName>
        <fullName evidence="1">Uncharacterized protein</fullName>
    </submittedName>
</protein>
<keyword evidence="2" id="KW-1185">Reference proteome</keyword>
<sequence>MLSFLNSFQIANPVTVPVASHDAPPPRTRRGRPSKTLIQIAMEDVRIDYYEFDPDDFQTGHRLFFKSGRIITGPTANYVHNVYHFDGIGF</sequence>
<reference evidence="1 2" key="1">
    <citation type="submission" date="2019-08" db="EMBL/GenBank/DDBJ databases">
        <authorList>
            <person name="Dhanesh K."/>
            <person name="Kumar G."/>
            <person name="Sasikala C."/>
            <person name="Venkata Ramana C."/>
        </authorList>
    </citation>
    <scope>NUCLEOTIDE SEQUENCE [LARGE SCALE GENOMIC DNA]</scope>
    <source>
        <strain evidence="1 2">JC645</strain>
    </source>
</reference>
<comment type="caution">
    <text evidence="1">The sequence shown here is derived from an EMBL/GenBank/DDBJ whole genome shotgun (WGS) entry which is preliminary data.</text>
</comment>
<organism evidence="1 2">
    <name type="scientific">Roseiconus nitratireducens</name>
    <dbReference type="NCBI Taxonomy" id="2605748"/>
    <lineage>
        <taxon>Bacteria</taxon>
        <taxon>Pseudomonadati</taxon>
        <taxon>Planctomycetota</taxon>
        <taxon>Planctomycetia</taxon>
        <taxon>Pirellulales</taxon>
        <taxon>Pirellulaceae</taxon>
        <taxon>Roseiconus</taxon>
    </lineage>
</organism>
<evidence type="ECO:0000313" key="2">
    <source>
        <dbReference type="Proteomes" id="UP000324479"/>
    </source>
</evidence>
<accession>A0A5M6CN48</accession>
<evidence type="ECO:0000313" key="1">
    <source>
        <dbReference type="EMBL" id="KAA5535412.1"/>
    </source>
</evidence>
<name>A0A5M6CN48_9BACT</name>
<dbReference type="AlphaFoldDB" id="A0A5M6CN48"/>
<dbReference type="Proteomes" id="UP000324479">
    <property type="component" value="Unassembled WGS sequence"/>
</dbReference>
<dbReference type="EMBL" id="VWOX01000050">
    <property type="protein sequence ID" value="KAA5535412.1"/>
    <property type="molecule type" value="Genomic_DNA"/>
</dbReference>
<gene>
    <name evidence="1" type="ORF">FYK55_28565</name>
</gene>
<proteinExistence type="predicted"/>
<dbReference type="RefSeq" id="WP_150080038.1">
    <property type="nucleotide sequence ID" value="NZ_VWOX01000050.1"/>
</dbReference>